<feature type="transmembrane region" description="Helical" evidence="1">
    <location>
        <begin position="80"/>
        <end position="101"/>
    </location>
</feature>
<protein>
    <submittedName>
        <fullName evidence="2">Uncharacterized protein</fullName>
    </submittedName>
</protein>
<dbReference type="EMBL" id="MHNY01000052">
    <property type="protein sequence ID" value="OGZ53734.1"/>
    <property type="molecule type" value="Genomic_DNA"/>
</dbReference>
<comment type="caution">
    <text evidence="2">The sequence shown here is derived from an EMBL/GenBank/DDBJ whole genome shotgun (WGS) entry which is preliminary data.</text>
</comment>
<proteinExistence type="predicted"/>
<dbReference type="Proteomes" id="UP000178186">
    <property type="component" value="Unassembled WGS sequence"/>
</dbReference>
<keyword evidence="1" id="KW-0812">Transmembrane</keyword>
<evidence type="ECO:0000256" key="1">
    <source>
        <dbReference type="SAM" id="Phobius"/>
    </source>
</evidence>
<evidence type="ECO:0000313" key="3">
    <source>
        <dbReference type="Proteomes" id="UP000178186"/>
    </source>
</evidence>
<keyword evidence="1" id="KW-0472">Membrane</keyword>
<reference evidence="2 3" key="1">
    <citation type="journal article" date="2016" name="Nat. Commun.">
        <title>Thousands of microbial genomes shed light on interconnected biogeochemical processes in an aquifer system.</title>
        <authorList>
            <person name="Anantharaman K."/>
            <person name="Brown C.T."/>
            <person name="Hug L.A."/>
            <person name="Sharon I."/>
            <person name="Castelle C.J."/>
            <person name="Probst A.J."/>
            <person name="Thomas B.C."/>
            <person name="Singh A."/>
            <person name="Wilkins M.J."/>
            <person name="Karaoz U."/>
            <person name="Brodie E.L."/>
            <person name="Williams K.H."/>
            <person name="Hubbard S.S."/>
            <person name="Banfield J.F."/>
        </authorList>
    </citation>
    <scope>NUCLEOTIDE SEQUENCE [LARGE SCALE GENOMIC DNA]</scope>
</reference>
<dbReference type="AlphaFoldDB" id="A0A1G2GU64"/>
<feature type="transmembrane region" description="Helical" evidence="1">
    <location>
        <begin position="41"/>
        <end position="68"/>
    </location>
</feature>
<feature type="transmembrane region" description="Helical" evidence="1">
    <location>
        <begin position="107"/>
        <end position="129"/>
    </location>
</feature>
<dbReference type="STRING" id="1802128.A3H64_01705"/>
<keyword evidence="1" id="KW-1133">Transmembrane helix</keyword>
<accession>A0A1G2GU64</accession>
<organism evidence="2 3">
    <name type="scientific">Candidatus Ryanbacteria bacterium RIFCSPLOWO2_02_FULL_45_11c</name>
    <dbReference type="NCBI Taxonomy" id="1802128"/>
    <lineage>
        <taxon>Bacteria</taxon>
        <taxon>Candidatus Ryaniibacteriota</taxon>
    </lineage>
</organism>
<gene>
    <name evidence="2" type="ORF">A3H64_01705</name>
</gene>
<evidence type="ECO:0000313" key="2">
    <source>
        <dbReference type="EMBL" id="OGZ53734.1"/>
    </source>
</evidence>
<name>A0A1G2GU64_9BACT</name>
<sequence length="137" mass="15343">MSFWLLLLSVATAGLHALGIYTVYLLDRPWFVEMVPSVHWRIIYCSFIGSLTVFFLLNALFILSTYNIYKGTGSAWDIQFAAWGAKWVSPFVSGVLIYYVFNGEHPFVSRGGATALVLYAVAAVVSIYWKTPLFGGR</sequence>